<sequence length="423" mass="48741">MAIPLSLLFLLFLYVIFSIIYTKKIKDSRQNLPPSPPKLPFIGNLHQIRRLLHRCLHDLSKKVCPSCGNLIFSSSEAAEEVLKTHDLECCTRPKALGMQTFSRKGKDIGLASYGEDWIELRKLAILEFFSAKKVRSFRYIREEENDLMIKKLTVSALKQYPVDLSKTLFSLAASIIFRSAFGQNFAETKHINKEKIEELIFEALINMSFKFSDLFPTAGLGWFMDFVLGEHKRLHNIFAEVDTFVKKVADDHLNIKHGVTTQDRPDIVDVMLEMIHKQEEDDSSFRLTIDHLHGVISEFIPERFIDDPMDYRGQSFEMLPFGSGRRMCPGMSFGIATIELGLLNLLYFFDWELPEEKKDMDMEEAGDVIVVKKVPLELLPVIREKHNHPNQNSFTILELLFVLSDCLFKKKCNLCNSVSKTMF</sequence>
<evidence type="ECO:0000256" key="3">
    <source>
        <dbReference type="ARBA" id="ARBA00010617"/>
    </source>
</evidence>
<dbReference type="InterPro" id="IPR001128">
    <property type="entry name" value="Cyt_P450"/>
</dbReference>
<dbReference type="InterPro" id="IPR017972">
    <property type="entry name" value="Cyt_P450_CS"/>
</dbReference>
<dbReference type="GO" id="GO:0020037">
    <property type="term" value="F:heme binding"/>
    <property type="evidence" value="ECO:0007669"/>
    <property type="project" value="InterPro"/>
</dbReference>
<protein>
    <recommendedName>
        <fullName evidence="15">Cytochrome P450</fullName>
    </recommendedName>
</protein>
<keyword evidence="5" id="KW-0812">Transmembrane</keyword>
<evidence type="ECO:0000256" key="12">
    <source>
        <dbReference type="RuleBase" id="RU000461"/>
    </source>
</evidence>
<dbReference type="Proteomes" id="UP000008694">
    <property type="component" value="Unassembled WGS sequence"/>
</dbReference>
<evidence type="ECO:0000256" key="6">
    <source>
        <dbReference type="ARBA" id="ARBA00022723"/>
    </source>
</evidence>
<evidence type="ECO:0000256" key="1">
    <source>
        <dbReference type="ARBA" id="ARBA00001971"/>
    </source>
</evidence>
<dbReference type="AlphaFoldDB" id="D7LR31"/>
<comment type="subcellular location">
    <subcellularLocation>
        <location evidence="2">Membrane</location>
        <topology evidence="2">Single-pass membrane protein</topology>
    </subcellularLocation>
</comment>
<evidence type="ECO:0000256" key="8">
    <source>
        <dbReference type="ARBA" id="ARBA00023002"/>
    </source>
</evidence>
<evidence type="ECO:0000256" key="2">
    <source>
        <dbReference type="ARBA" id="ARBA00004167"/>
    </source>
</evidence>
<dbReference type="PANTHER" id="PTHR47955:SF19">
    <property type="entry name" value="CYTOCHROME P450 71A9-LIKE ISOFORM X1"/>
    <property type="match status" value="1"/>
</dbReference>
<keyword evidence="9 12" id="KW-0408">Iron</keyword>
<evidence type="ECO:0000256" key="4">
    <source>
        <dbReference type="ARBA" id="ARBA00022617"/>
    </source>
</evidence>
<proteinExistence type="inferred from homology"/>
<name>D7LR31_ARALL</name>
<evidence type="ECO:0000256" key="7">
    <source>
        <dbReference type="ARBA" id="ARBA00022989"/>
    </source>
</evidence>
<dbReference type="GO" id="GO:0016020">
    <property type="term" value="C:membrane"/>
    <property type="evidence" value="ECO:0007669"/>
    <property type="project" value="UniProtKB-SubCell"/>
</dbReference>
<evidence type="ECO:0000256" key="5">
    <source>
        <dbReference type="ARBA" id="ARBA00022692"/>
    </source>
</evidence>
<dbReference type="GO" id="GO:0016705">
    <property type="term" value="F:oxidoreductase activity, acting on paired donors, with incorporation or reduction of molecular oxygen"/>
    <property type="evidence" value="ECO:0007669"/>
    <property type="project" value="InterPro"/>
</dbReference>
<dbReference type="Gene3D" id="1.10.630.10">
    <property type="entry name" value="Cytochrome P450"/>
    <property type="match status" value="2"/>
</dbReference>
<evidence type="ECO:0000256" key="11">
    <source>
        <dbReference type="ARBA" id="ARBA00023136"/>
    </source>
</evidence>
<evidence type="ECO:0000313" key="14">
    <source>
        <dbReference type="Proteomes" id="UP000008694"/>
    </source>
</evidence>
<dbReference type="PROSITE" id="PS00086">
    <property type="entry name" value="CYTOCHROME_P450"/>
    <property type="match status" value="1"/>
</dbReference>
<gene>
    <name evidence="13" type="ORF">ARALYDRAFT_346986</name>
</gene>
<keyword evidence="4 12" id="KW-0349">Heme</keyword>
<keyword evidence="8 12" id="KW-0560">Oxidoreductase</keyword>
<comment type="similarity">
    <text evidence="3 12">Belongs to the cytochrome P450 family.</text>
</comment>
<dbReference type="PANTHER" id="PTHR47955">
    <property type="entry name" value="CYTOCHROME P450 FAMILY 71 PROTEIN"/>
    <property type="match status" value="1"/>
</dbReference>
<keyword evidence="7" id="KW-1133">Transmembrane helix</keyword>
<dbReference type="SUPFAM" id="SSF48264">
    <property type="entry name" value="Cytochrome P450"/>
    <property type="match status" value="1"/>
</dbReference>
<dbReference type="eggNOG" id="KOG0156">
    <property type="taxonomic scope" value="Eukaryota"/>
</dbReference>
<dbReference type="HOGENOM" id="CLU_001570_4_1_1"/>
<evidence type="ECO:0000256" key="9">
    <source>
        <dbReference type="ARBA" id="ARBA00023004"/>
    </source>
</evidence>
<dbReference type="Gramene" id="fgenesh1_pg.C_scaffold_5000378">
    <property type="protein sequence ID" value="fgenesh1_pg.C_scaffold_5000378"/>
    <property type="gene ID" value="fgenesh1_pg.C_scaffold_5000378"/>
</dbReference>
<keyword evidence="10 12" id="KW-0503">Monooxygenase</keyword>
<dbReference type="InterPro" id="IPR036396">
    <property type="entry name" value="Cyt_P450_sf"/>
</dbReference>
<keyword evidence="11" id="KW-0472">Membrane</keyword>
<keyword evidence="6 12" id="KW-0479">Metal-binding</keyword>
<comment type="cofactor">
    <cofactor evidence="1">
        <name>heme</name>
        <dbReference type="ChEBI" id="CHEBI:30413"/>
    </cofactor>
</comment>
<dbReference type="GO" id="GO:0005506">
    <property type="term" value="F:iron ion binding"/>
    <property type="evidence" value="ECO:0007669"/>
    <property type="project" value="InterPro"/>
</dbReference>
<dbReference type="GO" id="GO:0004497">
    <property type="term" value="F:monooxygenase activity"/>
    <property type="evidence" value="ECO:0007669"/>
    <property type="project" value="UniProtKB-KW"/>
</dbReference>
<evidence type="ECO:0008006" key="15">
    <source>
        <dbReference type="Google" id="ProtNLM"/>
    </source>
</evidence>
<keyword evidence="14" id="KW-1185">Reference proteome</keyword>
<reference evidence="14" key="1">
    <citation type="journal article" date="2011" name="Nat. Genet.">
        <title>The Arabidopsis lyrata genome sequence and the basis of rapid genome size change.</title>
        <authorList>
            <person name="Hu T.T."/>
            <person name="Pattyn P."/>
            <person name="Bakker E.G."/>
            <person name="Cao J."/>
            <person name="Cheng J.-F."/>
            <person name="Clark R.M."/>
            <person name="Fahlgren N."/>
            <person name="Fawcett J.A."/>
            <person name="Grimwood J."/>
            <person name="Gundlach H."/>
            <person name="Haberer G."/>
            <person name="Hollister J.D."/>
            <person name="Ossowski S."/>
            <person name="Ottilar R.P."/>
            <person name="Salamov A.A."/>
            <person name="Schneeberger K."/>
            <person name="Spannagl M."/>
            <person name="Wang X."/>
            <person name="Yang L."/>
            <person name="Nasrallah M.E."/>
            <person name="Bergelson J."/>
            <person name="Carrington J.C."/>
            <person name="Gaut B.S."/>
            <person name="Schmutz J."/>
            <person name="Mayer K.F.X."/>
            <person name="Van de Peer Y."/>
            <person name="Grigoriev I.V."/>
            <person name="Nordborg M."/>
            <person name="Weigel D."/>
            <person name="Guo Y.-L."/>
        </authorList>
    </citation>
    <scope>NUCLEOTIDE SEQUENCE [LARGE SCALE GENOMIC DNA]</scope>
    <source>
        <strain evidence="14">cv. MN47</strain>
    </source>
</reference>
<evidence type="ECO:0000256" key="10">
    <source>
        <dbReference type="ARBA" id="ARBA00023033"/>
    </source>
</evidence>
<evidence type="ECO:0000313" key="13">
    <source>
        <dbReference type="EMBL" id="EFH53216.1"/>
    </source>
</evidence>
<dbReference type="Pfam" id="PF00067">
    <property type="entry name" value="p450"/>
    <property type="match status" value="1"/>
</dbReference>
<organism evidence="14">
    <name type="scientific">Arabidopsis lyrata subsp. lyrata</name>
    <name type="common">Lyre-leaved rock-cress</name>
    <dbReference type="NCBI Taxonomy" id="81972"/>
    <lineage>
        <taxon>Eukaryota</taxon>
        <taxon>Viridiplantae</taxon>
        <taxon>Streptophyta</taxon>
        <taxon>Embryophyta</taxon>
        <taxon>Tracheophyta</taxon>
        <taxon>Spermatophyta</taxon>
        <taxon>Magnoliopsida</taxon>
        <taxon>eudicotyledons</taxon>
        <taxon>Gunneridae</taxon>
        <taxon>Pentapetalae</taxon>
        <taxon>rosids</taxon>
        <taxon>malvids</taxon>
        <taxon>Brassicales</taxon>
        <taxon>Brassicaceae</taxon>
        <taxon>Camelineae</taxon>
        <taxon>Arabidopsis</taxon>
    </lineage>
</organism>
<dbReference type="EMBL" id="GL348717">
    <property type="protein sequence ID" value="EFH53216.1"/>
    <property type="molecule type" value="Genomic_DNA"/>
</dbReference>
<accession>D7LR31</accession>